<dbReference type="OrthoDB" id="9773249at2"/>
<dbReference type="RefSeq" id="WP_085558884.1">
    <property type="nucleotide sequence ID" value="NZ_FOAH01000030.1"/>
</dbReference>
<feature type="domain" description="N-acetyltransferase" evidence="1">
    <location>
        <begin position="2"/>
        <end position="163"/>
    </location>
</feature>
<keyword evidence="3" id="KW-1185">Reference proteome</keyword>
<dbReference type="InterPro" id="IPR000182">
    <property type="entry name" value="GNAT_dom"/>
</dbReference>
<dbReference type="EMBL" id="FXBJ01000002">
    <property type="protein sequence ID" value="SMH27302.1"/>
    <property type="molecule type" value="Genomic_DNA"/>
</dbReference>
<keyword evidence="2" id="KW-0808">Transferase</keyword>
<dbReference type="Pfam" id="PF00583">
    <property type="entry name" value="Acetyltransf_1"/>
    <property type="match status" value="1"/>
</dbReference>
<name>A0A1X7MR54_9LACT</name>
<dbReference type="Proteomes" id="UP000193435">
    <property type="component" value="Unassembled WGS sequence"/>
</dbReference>
<dbReference type="GO" id="GO:0016747">
    <property type="term" value="F:acyltransferase activity, transferring groups other than amino-acyl groups"/>
    <property type="evidence" value="ECO:0007669"/>
    <property type="project" value="InterPro"/>
</dbReference>
<protein>
    <submittedName>
        <fullName evidence="2">Acetyltransferase (GNAT) family protein</fullName>
    </submittedName>
</protein>
<reference evidence="2 3" key="1">
    <citation type="submission" date="2017-04" db="EMBL/GenBank/DDBJ databases">
        <authorList>
            <person name="Afonso C.L."/>
            <person name="Miller P.J."/>
            <person name="Scott M.A."/>
            <person name="Spackman E."/>
            <person name="Goraichik I."/>
            <person name="Dimitrov K.M."/>
            <person name="Suarez D.L."/>
            <person name="Swayne D.E."/>
        </authorList>
    </citation>
    <scope>NUCLEOTIDE SEQUENCE [LARGE SCALE GENOMIC DNA]</scope>
    <source>
        <strain evidence="2 3">LMG26642</strain>
    </source>
</reference>
<proteinExistence type="predicted"/>
<evidence type="ECO:0000259" key="1">
    <source>
        <dbReference type="PROSITE" id="PS51186"/>
    </source>
</evidence>
<dbReference type="AlphaFoldDB" id="A0A1X7MR54"/>
<dbReference type="STRING" id="1073423.SAMN04488700_0603"/>
<dbReference type="PROSITE" id="PS51186">
    <property type="entry name" value="GNAT"/>
    <property type="match status" value="1"/>
</dbReference>
<evidence type="ECO:0000313" key="2">
    <source>
        <dbReference type="EMBL" id="SMH27302.1"/>
    </source>
</evidence>
<accession>A0A1X7MR54</accession>
<sequence>MIQLKAVTLLEDVKLIVLLAKEIWYEHYTAIIGAKQVQYMLANLQSEIAILNDLKQGKEYVLVESNQLAIGYVSYELTTNQLFLSKLYLKKSERGKGTGRFVLAQLKDIAKKNKKDGIVLTVNKNNQASISVYKAFGFILIKEQLVDIGNGYVMDDYIFYYSL</sequence>
<dbReference type="SUPFAM" id="SSF55729">
    <property type="entry name" value="Acyl-CoA N-acyltransferases (Nat)"/>
    <property type="match status" value="1"/>
</dbReference>
<dbReference type="Gene3D" id="3.40.630.30">
    <property type="match status" value="1"/>
</dbReference>
<evidence type="ECO:0000313" key="3">
    <source>
        <dbReference type="Proteomes" id="UP000193435"/>
    </source>
</evidence>
<organism evidence="2 3">
    <name type="scientific">Carnobacterium iners</name>
    <dbReference type="NCBI Taxonomy" id="1073423"/>
    <lineage>
        <taxon>Bacteria</taxon>
        <taxon>Bacillati</taxon>
        <taxon>Bacillota</taxon>
        <taxon>Bacilli</taxon>
        <taxon>Lactobacillales</taxon>
        <taxon>Carnobacteriaceae</taxon>
        <taxon>Carnobacterium</taxon>
    </lineage>
</organism>
<gene>
    <name evidence="2" type="ORF">SAMN04488700_0603</name>
</gene>
<dbReference type="InterPro" id="IPR016181">
    <property type="entry name" value="Acyl_CoA_acyltransferase"/>
</dbReference>